<gene>
    <name evidence="2" type="ORF">EYF80_025138</name>
</gene>
<comment type="caution">
    <text evidence="2">The sequence shown here is derived from an EMBL/GenBank/DDBJ whole genome shotgun (WGS) entry which is preliminary data.</text>
</comment>
<evidence type="ECO:0000256" key="1">
    <source>
        <dbReference type="SAM" id="MobiDB-lite"/>
    </source>
</evidence>
<protein>
    <submittedName>
        <fullName evidence="2">Uncharacterized protein</fullName>
    </submittedName>
</protein>
<dbReference type="Proteomes" id="UP000314294">
    <property type="component" value="Unassembled WGS sequence"/>
</dbReference>
<keyword evidence="3" id="KW-1185">Reference proteome</keyword>
<proteinExistence type="predicted"/>
<accession>A0A4Z2HFK4</accession>
<name>A0A4Z2HFK4_9TELE</name>
<dbReference type="AlphaFoldDB" id="A0A4Z2HFK4"/>
<evidence type="ECO:0000313" key="3">
    <source>
        <dbReference type="Proteomes" id="UP000314294"/>
    </source>
</evidence>
<feature type="region of interest" description="Disordered" evidence="1">
    <location>
        <begin position="28"/>
        <end position="87"/>
    </location>
</feature>
<dbReference type="EMBL" id="SRLO01000249">
    <property type="protein sequence ID" value="TNN64629.1"/>
    <property type="molecule type" value="Genomic_DNA"/>
</dbReference>
<reference evidence="2 3" key="1">
    <citation type="submission" date="2019-03" db="EMBL/GenBank/DDBJ databases">
        <title>First draft genome of Liparis tanakae, snailfish: a comprehensive survey of snailfish specific genes.</title>
        <authorList>
            <person name="Kim W."/>
            <person name="Song I."/>
            <person name="Jeong J.-H."/>
            <person name="Kim D."/>
            <person name="Kim S."/>
            <person name="Ryu S."/>
            <person name="Song J.Y."/>
            <person name="Lee S.K."/>
        </authorList>
    </citation>
    <scope>NUCLEOTIDE SEQUENCE [LARGE SCALE GENOMIC DNA]</scope>
    <source>
        <tissue evidence="2">Muscle</tissue>
    </source>
</reference>
<evidence type="ECO:0000313" key="2">
    <source>
        <dbReference type="EMBL" id="TNN64629.1"/>
    </source>
</evidence>
<sequence>MTFLTSNLLPSLKRLRAECAMGITRFTDASRRPGSHSVGMRHLKSPLVAAGTEETSGARPSRGRRPENILSASESALGGRAPSERRV</sequence>
<organism evidence="2 3">
    <name type="scientific">Liparis tanakae</name>
    <name type="common">Tanaka's snailfish</name>
    <dbReference type="NCBI Taxonomy" id="230148"/>
    <lineage>
        <taxon>Eukaryota</taxon>
        <taxon>Metazoa</taxon>
        <taxon>Chordata</taxon>
        <taxon>Craniata</taxon>
        <taxon>Vertebrata</taxon>
        <taxon>Euteleostomi</taxon>
        <taxon>Actinopterygii</taxon>
        <taxon>Neopterygii</taxon>
        <taxon>Teleostei</taxon>
        <taxon>Neoteleostei</taxon>
        <taxon>Acanthomorphata</taxon>
        <taxon>Eupercaria</taxon>
        <taxon>Perciformes</taxon>
        <taxon>Cottioidei</taxon>
        <taxon>Cottales</taxon>
        <taxon>Liparidae</taxon>
        <taxon>Liparis</taxon>
    </lineage>
</organism>